<evidence type="ECO:0000259" key="2">
    <source>
        <dbReference type="Pfam" id="PF05627"/>
    </source>
</evidence>
<dbReference type="InterPro" id="IPR040387">
    <property type="entry name" value="RIN4/NOI4"/>
</dbReference>
<gene>
    <name evidence="3" type="ORF">OLEA9_A019261</name>
</gene>
<dbReference type="Pfam" id="PF05627">
    <property type="entry name" value="AvrRpt-cleavage"/>
    <property type="match status" value="2"/>
</dbReference>
<name>A0A8S0VDH2_OLEEU</name>
<dbReference type="GO" id="GO:0005886">
    <property type="term" value="C:plasma membrane"/>
    <property type="evidence" value="ECO:0007669"/>
    <property type="project" value="TreeGrafter"/>
</dbReference>
<comment type="caution">
    <text evidence="3">The sequence shown here is derived from an EMBL/GenBank/DDBJ whole genome shotgun (WGS) entry which is preliminary data.</text>
</comment>
<feature type="domain" description="RIN4 pathogenic type III effector avirulence factor Avr cleavage site" evidence="2">
    <location>
        <begin position="3"/>
        <end position="31"/>
    </location>
</feature>
<evidence type="ECO:0000313" key="3">
    <source>
        <dbReference type="EMBL" id="CAA3031807.1"/>
    </source>
</evidence>
<feature type="domain" description="RIN4 pathogenic type III effector avirulence factor Avr cleavage site" evidence="2">
    <location>
        <begin position="192"/>
        <end position="224"/>
    </location>
</feature>
<feature type="compositionally biased region" description="Polar residues" evidence="1">
    <location>
        <begin position="93"/>
        <end position="112"/>
    </location>
</feature>
<dbReference type="PANTHER" id="PTHR33159">
    <property type="entry name" value="RPM1-INTERACTING PROTEIN 4 (RIN4) FAMILY PROTEIN"/>
    <property type="match status" value="1"/>
</dbReference>
<dbReference type="PANTHER" id="PTHR33159:SF101">
    <property type="entry name" value="OS04G0379600 PROTEIN"/>
    <property type="match status" value="1"/>
</dbReference>
<keyword evidence="4" id="KW-1185">Reference proteome</keyword>
<organism evidence="3 4">
    <name type="scientific">Olea europaea subsp. europaea</name>
    <dbReference type="NCBI Taxonomy" id="158383"/>
    <lineage>
        <taxon>Eukaryota</taxon>
        <taxon>Viridiplantae</taxon>
        <taxon>Streptophyta</taxon>
        <taxon>Embryophyta</taxon>
        <taxon>Tracheophyta</taxon>
        <taxon>Spermatophyta</taxon>
        <taxon>Magnoliopsida</taxon>
        <taxon>eudicotyledons</taxon>
        <taxon>Gunneridae</taxon>
        <taxon>Pentapetalae</taxon>
        <taxon>asterids</taxon>
        <taxon>lamiids</taxon>
        <taxon>Lamiales</taxon>
        <taxon>Oleaceae</taxon>
        <taxon>Oleeae</taxon>
        <taxon>Olea</taxon>
    </lineage>
</organism>
<evidence type="ECO:0000256" key="1">
    <source>
        <dbReference type="SAM" id="MobiDB-lite"/>
    </source>
</evidence>
<dbReference type="AlphaFoldDB" id="A0A8S0VDH2"/>
<reference evidence="3 4" key="1">
    <citation type="submission" date="2019-12" db="EMBL/GenBank/DDBJ databases">
        <authorList>
            <person name="Alioto T."/>
            <person name="Alioto T."/>
            <person name="Gomez Garrido J."/>
        </authorList>
    </citation>
    <scope>NUCLEOTIDE SEQUENCE [LARGE SCALE GENOMIC DNA]</scope>
</reference>
<feature type="compositionally biased region" description="Polar residues" evidence="1">
    <location>
        <begin position="228"/>
        <end position="251"/>
    </location>
</feature>
<feature type="compositionally biased region" description="Basic and acidic residues" evidence="1">
    <location>
        <begin position="113"/>
        <end position="123"/>
    </location>
</feature>
<feature type="region of interest" description="Disordered" evidence="1">
    <location>
        <begin position="29"/>
        <end position="251"/>
    </location>
</feature>
<feature type="compositionally biased region" description="Polar residues" evidence="1">
    <location>
        <begin position="155"/>
        <end position="173"/>
    </location>
</feature>
<feature type="compositionally biased region" description="Basic and acidic residues" evidence="1">
    <location>
        <begin position="75"/>
        <end position="92"/>
    </location>
</feature>
<dbReference type="InterPro" id="IPR008700">
    <property type="entry name" value="TypeIII_avirulence_cleave"/>
</dbReference>
<evidence type="ECO:0000313" key="4">
    <source>
        <dbReference type="Proteomes" id="UP000594638"/>
    </source>
</evidence>
<dbReference type="Gramene" id="OE9A019261T2">
    <property type="protein sequence ID" value="OE9A019261C2"/>
    <property type="gene ID" value="OE9A019261"/>
</dbReference>
<sequence length="263" mass="29168">MARPGVPKFGNWENEEKIPYTVVFTNARKNRGGKMINPNDPLENPDMFPNMDLSPPASAPSKPIRTRPNEPIARVADRPTPDHRVSREDFDFRQSNNPPARSENMVQKSANESTHRNYGDRGARSNGPARQSAGSEYSIERSPLHPHYQAKVSGRGNSSFSSEGKNSYDSSHGTPGRSRLRPVTKGDETPDKSAAVPKFGIWNDDDPQSAENFTQLFDDARKGRNVGPGNSSGTPKHTSHNTPMHQHNNNQKVCRLLHILKGL</sequence>
<proteinExistence type="predicted"/>
<protein>
    <recommendedName>
        <fullName evidence="2">RIN4 pathogenic type III effector avirulence factor Avr cleavage site domain-containing protein</fullName>
    </recommendedName>
</protein>
<dbReference type="Proteomes" id="UP000594638">
    <property type="component" value="Unassembled WGS sequence"/>
</dbReference>
<dbReference type="EMBL" id="CACTIH010009485">
    <property type="protein sequence ID" value="CAA3031807.1"/>
    <property type="molecule type" value="Genomic_DNA"/>
</dbReference>
<dbReference type="OrthoDB" id="884875at2759"/>
<accession>A0A8S0VDH2</accession>